<protein>
    <recommendedName>
        <fullName evidence="9">Phosphopantetheine adenylyltransferase</fullName>
        <ecNumber evidence="9">2.7.7.3</ecNumber>
    </recommendedName>
    <alternativeName>
        <fullName evidence="9">Dephospho-CoA pyrophosphorylase</fullName>
    </alternativeName>
    <alternativeName>
        <fullName evidence="9">Pantetheine-phosphate adenylyltransferase</fullName>
        <shortName evidence="9">PPAT</shortName>
    </alternativeName>
</protein>
<dbReference type="InterPro" id="IPR014729">
    <property type="entry name" value="Rossmann-like_a/b/a_fold"/>
</dbReference>
<evidence type="ECO:0000313" key="12">
    <source>
        <dbReference type="Proteomes" id="UP000006365"/>
    </source>
</evidence>
<dbReference type="EC" id="2.7.7.3" evidence="9"/>
<dbReference type="Pfam" id="PF01467">
    <property type="entry name" value="CTP_transf_like"/>
    <property type="match status" value="1"/>
</dbReference>
<evidence type="ECO:0000256" key="8">
    <source>
        <dbReference type="ARBA" id="ARBA00029346"/>
    </source>
</evidence>
<dbReference type="CDD" id="cd02163">
    <property type="entry name" value="PPAT"/>
    <property type="match status" value="1"/>
</dbReference>
<dbReference type="RefSeq" id="WP_015725202.1">
    <property type="nucleotide sequence ID" value="NC_014972.1"/>
</dbReference>
<feature type="binding site" evidence="9">
    <location>
        <position position="57"/>
    </location>
    <ligand>
        <name>substrate</name>
    </ligand>
</feature>
<feature type="binding site" evidence="9">
    <location>
        <position position="115"/>
    </location>
    <ligand>
        <name>ATP</name>
        <dbReference type="ChEBI" id="CHEBI:30616"/>
    </ligand>
</feature>
<comment type="catalytic activity">
    <reaction evidence="8 9">
        <text>(R)-4'-phosphopantetheine + ATP + H(+) = 3'-dephospho-CoA + diphosphate</text>
        <dbReference type="Rhea" id="RHEA:19801"/>
        <dbReference type="ChEBI" id="CHEBI:15378"/>
        <dbReference type="ChEBI" id="CHEBI:30616"/>
        <dbReference type="ChEBI" id="CHEBI:33019"/>
        <dbReference type="ChEBI" id="CHEBI:57328"/>
        <dbReference type="ChEBI" id="CHEBI:61723"/>
        <dbReference type="EC" id="2.7.7.3"/>
    </reaction>
</comment>
<dbReference type="InterPro" id="IPR004821">
    <property type="entry name" value="Cyt_trans-like"/>
</dbReference>
<feature type="binding site" evidence="9">
    <location>
        <position position="90"/>
    </location>
    <ligand>
        <name>substrate</name>
    </ligand>
</feature>
<evidence type="ECO:0000313" key="11">
    <source>
        <dbReference type="EMBL" id="ADW18676.1"/>
    </source>
</evidence>
<evidence type="ECO:0000256" key="5">
    <source>
        <dbReference type="ARBA" id="ARBA00022840"/>
    </source>
</evidence>
<dbReference type="InterPro" id="IPR001980">
    <property type="entry name" value="PPAT"/>
</dbReference>
<gene>
    <name evidence="9" type="primary">coaD</name>
    <name evidence="11" type="ordered locus">Despr_2539</name>
</gene>
<comment type="function">
    <text evidence="9">Reversibly transfers an adenylyl group from ATP to 4'-phosphopantetheine, yielding dephospho-CoA (dPCoA) and pyrophosphate.</text>
</comment>
<dbReference type="NCBIfam" id="TIGR00125">
    <property type="entry name" value="cyt_tran_rel"/>
    <property type="match status" value="1"/>
</dbReference>
<comment type="subcellular location">
    <subcellularLocation>
        <location evidence="9">Cytoplasm</location>
    </subcellularLocation>
</comment>
<dbReference type="PANTHER" id="PTHR21342">
    <property type="entry name" value="PHOSPHOPANTETHEINE ADENYLYLTRANSFERASE"/>
    <property type="match status" value="1"/>
</dbReference>
<comment type="similarity">
    <text evidence="9">Belongs to the bacterial CoaD family.</text>
</comment>
<keyword evidence="1 9" id="KW-0963">Cytoplasm</keyword>
<evidence type="ECO:0000256" key="2">
    <source>
        <dbReference type="ARBA" id="ARBA00022679"/>
    </source>
</evidence>
<dbReference type="GO" id="GO:0005737">
    <property type="term" value="C:cytoplasm"/>
    <property type="evidence" value="ECO:0007669"/>
    <property type="project" value="UniProtKB-SubCell"/>
</dbReference>
<sequence>MNEACTPPHDRERSGAFRTAVYPGTFDPITNGHIDIIERGLHLFDRIIVTVAVNVQKTPLFTLEERCAMIRECFKHAGTQVEVGFTDGLIVDYALRHNARTIIRGLRAISDFDYEFQLALMNRRLERSVETVFLMTGFRWIYISSSGIKNAARCHGNVSGLVPEHVERALQEKFAR</sequence>
<dbReference type="GO" id="GO:0015937">
    <property type="term" value="P:coenzyme A biosynthetic process"/>
    <property type="evidence" value="ECO:0007669"/>
    <property type="project" value="UniProtKB-UniRule"/>
</dbReference>
<organism evidence="11 12">
    <name type="scientific">Desulfobulbus propionicus (strain ATCC 33891 / DSM 2032 / VKM B-1956 / 1pr3)</name>
    <dbReference type="NCBI Taxonomy" id="577650"/>
    <lineage>
        <taxon>Bacteria</taxon>
        <taxon>Pseudomonadati</taxon>
        <taxon>Thermodesulfobacteriota</taxon>
        <taxon>Desulfobulbia</taxon>
        <taxon>Desulfobulbales</taxon>
        <taxon>Desulfobulbaceae</taxon>
        <taxon>Desulfobulbus</taxon>
    </lineage>
</organism>
<dbReference type="GO" id="GO:0004595">
    <property type="term" value="F:pantetheine-phosphate adenylyltransferase activity"/>
    <property type="evidence" value="ECO:0007669"/>
    <property type="project" value="UniProtKB-UniRule"/>
</dbReference>
<evidence type="ECO:0000256" key="9">
    <source>
        <dbReference type="HAMAP-Rule" id="MF_00151"/>
    </source>
</evidence>
<evidence type="ECO:0000256" key="7">
    <source>
        <dbReference type="ARBA" id="ARBA00022993"/>
    </source>
</evidence>
<comment type="pathway">
    <text evidence="9">Cofactor biosynthesis; coenzyme A biosynthesis; CoA from (R)-pantothenate: step 4/5.</text>
</comment>
<feature type="binding site" evidence="9">
    <location>
        <begin position="105"/>
        <end position="107"/>
    </location>
    <ligand>
        <name>ATP</name>
        <dbReference type="ChEBI" id="CHEBI:30616"/>
    </ligand>
</feature>
<feature type="binding site" evidence="9">
    <location>
        <begin position="25"/>
        <end position="26"/>
    </location>
    <ligand>
        <name>ATP</name>
        <dbReference type="ChEBI" id="CHEBI:30616"/>
    </ligand>
</feature>
<dbReference type="PANTHER" id="PTHR21342:SF1">
    <property type="entry name" value="PHOSPHOPANTETHEINE ADENYLYLTRANSFERASE"/>
    <property type="match status" value="1"/>
</dbReference>
<reference evidence="11 12" key="1">
    <citation type="journal article" date="2011" name="Stand. Genomic Sci.">
        <title>Complete genome sequence of Desulfobulbus propionicus type strain (1pr3).</title>
        <authorList>
            <person name="Pagani I."/>
            <person name="Lapidus A."/>
            <person name="Nolan M."/>
            <person name="Lucas S."/>
            <person name="Hammon N."/>
            <person name="Deshpande S."/>
            <person name="Cheng J.F."/>
            <person name="Chertkov O."/>
            <person name="Davenport K."/>
            <person name="Tapia R."/>
            <person name="Han C."/>
            <person name="Goodwin L."/>
            <person name="Pitluck S."/>
            <person name="Liolios K."/>
            <person name="Mavromatis K."/>
            <person name="Ivanova N."/>
            <person name="Mikhailova N."/>
            <person name="Pati A."/>
            <person name="Chen A."/>
            <person name="Palaniappan K."/>
            <person name="Land M."/>
            <person name="Hauser L."/>
            <person name="Chang Y.J."/>
            <person name="Jeffries C.D."/>
            <person name="Detter J.C."/>
            <person name="Brambilla E."/>
            <person name="Kannan K.P."/>
            <person name="Djao O.D."/>
            <person name="Rohde M."/>
            <person name="Pukall R."/>
            <person name="Spring S."/>
            <person name="Goker M."/>
            <person name="Sikorski J."/>
            <person name="Woyke T."/>
            <person name="Bristow J."/>
            <person name="Eisen J.A."/>
            <person name="Markowitz V."/>
            <person name="Hugenholtz P."/>
            <person name="Kyrpides N.C."/>
            <person name="Klenk H.P."/>
        </authorList>
    </citation>
    <scope>NUCLEOTIDE SEQUENCE [LARGE SCALE GENOMIC DNA]</scope>
    <source>
        <strain evidence="12">ATCC 33891 / DSM 2032 / 1pr3</strain>
    </source>
</reference>
<dbReference type="SUPFAM" id="SSF52374">
    <property type="entry name" value="Nucleotidylyl transferase"/>
    <property type="match status" value="1"/>
</dbReference>
<dbReference type="HAMAP" id="MF_00151">
    <property type="entry name" value="PPAT_bact"/>
    <property type="match status" value="1"/>
</dbReference>
<dbReference type="PRINTS" id="PR01020">
    <property type="entry name" value="LPSBIOSNTHSS"/>
</dbReference>
<dbReference type="AlphaFoldDB" id="A0A7U4DPZ2"/>
<keyword evidence="7 9" id="KW-0173">Coenzyme A biosynthesis</keyword>
<feature type="domain" description="Cytidyltransferase-like" evidence="10">
    <location>
        <begin position="21"/>
        <end position="150"/>
    </location>
</feature>
<dbReference type="EMBL" id="CP002364">
    <property type="protein sequence ID" value="ADW18676.1"/>
    <property type="molecule type" value="Genomic_DNA"/>
</dbReference>
<evidence type="ECO:0000256" key="1">
    <source>
        <dbReference type="ARBA" id="ARBA00022490"/>
    </source>
</evidence>
<feature type="binding site" evidence="9">
    <location>
        <position position="104"/>
    </location>
    <ligand>
        <name>substrate</name>
    </ligand>
</feature>
<evidence type="ECO:0000259" key="10">
    <source>
        <dbReference type="Pfam" id="PF01467"/>
    </source>
</evidence>
<evidence type="ECO:0000256" key="4">
    <source>
        <dbReference type="ARBA" id="ARBA00022741"/>
    </source>
</evidence>
<name>A0A7U4DPZ2_DESPD</name>
<keyword evidence="4 9" id="KW-0547">Nucleotide-binding</keyword>
<comment type="subunit">
    <text evidence="9">Homohexamer.</text>
</comment>
<keyword evidence="6 9" id="KW-0460">Magnesium</keyword>
<dbReference type="KEGG" id="dpr:Despr_2539"/>
<keyword evidence="5 9" id="KW-0067">ATP-binding</keyword>
<feature type="site" description="Transition state stabilizer" evidence="9">
    <location>
        <position position="33"/>
    </location>
</feature>
<dbReference type="GO" id="GO:0005524">
    <property type="term" value="F:ATP binding"/>
    <property type="evidence" value="ECO:0007669"/>
    <property type="project" value="UniProtKB-KW"/>
</dbReference>
<keyword evidence="3 9" id="KW-0548">Nucleotidyltransferase</keyword>
<evidence type="ECO:0000256" key="6">
    <source>
        <dbReference type="ARBA" id="ARBA00022842"/>
    </source>
</evidence>
<evidence type="ECO:0000256" key="3">
    <source>
        <dbReference type="ARBA" id="ARBA00022695"/>
    </source>
</evidence>
<dbReference type="UniPathway" id="UPA00241">
    <property type="reaction ID" value="UER00355"/>
</dbReference>
<feature type="binding site" evidence="9">
    <location>
        <begin position="140"/>
        <end position="146"/>
    </location>
    <ligand>
        <name>ATP</name>
        <dbReference type="ChEBI" id="CHEBI:30616"/>
    </ligand>
</feature>
<feature type="binding site" evidence="9">
    <location>
        <position position="33"/>
    </location>
    <ligand>
        <name>ATP</name>
        <dbReference type="ChEBI" id="CHEBI:30616"/>
    </ligand>
</feature>
<keyword evidence="2 9" id="KW-0808">Transferase</keyword>
<feature type="binding site" evidence="9">
    <location>
        <position position="25"/>
    </location>
    <ligand>
        <name>substrate</name>
    </ligand>
</feature>
<dbReference type="NCBIfam" id="TIGR01510">
    <property type="entry name" value="coaD_prev_kdtB"/>
    <property type="match status" value="1"/>
</dbReference>
<proteinExistence type="inferred from homology"/>
<accession>A0A7U4DPZ2</accession>
<dbReference type="Gene3D" id="3.40.50.620">
    <property type="entry name" value="HUPs"/>
    <property type="match status" value="1"/>
</dbReference>
<dbReference type="Proteomes" id="UP000006365">
    <property type="component" value="Chromosome"/>
</dbReference>
<comment type="cofactor">
    <cofactor evidence="9">
        <name>Mg(2+)</name>
        <dbReference type="ChEBI" id="CHEBI:18420"/>
    </cofactor>
</comment>
<keyword evidence="12" id="KW-1185">Reference proteome</keyword>